<dbReference type="GO" id="GO:0004386">
    <property type="term" value="F:helicase activity"/>
    <property type="evidence" value="ECO:0007669"/>
    <property type="project" value="InterPro"/>
</dbReference>
<organism evidence="9 10">
    <name type="scientific">Ostreobium quekettii</name>
    <dbReference type="NCBI Taxonomy" id="121088"/>
    <lineage>
        <taxon>Eukaryota</taxon>
        <taxon>Viridiplantae</taxon>
        <taxon>Chlorophyta</taxon>
        <taxon>core chlorophytes</taxon>
        <taxon>Ulvophyceae</taxon>
        <taxon>TCBD clade</taxon>
        <taxon>Bryopsidales</taxon>
        <taxon>Ostreobineae</taxon>
        <taxon>Ostreobiaceae</taxon>
        <taxon>Ostreobium</taxon>
    </lineage>
</organism>
<dbReference type="InterPro" id="IPR047187">
    <property type="entry name" value="SF1_C_Upf1"/>
</dbReference>
<feature type="domain" description="C3H1-type" evidence="8">
    <location>
        <begin position="197"/>
        <end position="225"/>
    </location>
</feature>
<keyword evidence="3 5" id="KW-0863">Zinc-finger</keyword>
<feature type="compositionally biased region" description="Basic and acidic residues" evidence="7">
    <location>
        <begin position="205"/>
        <end position="224"/>
    </location>
</feature>
<evidence type="ECO:0000256" key="6">
    <source>
        <dbReference type="SAM" id="Coils"/>
    </source>
</evidence>
<feature type="compositionally biased region" description="Low complexity" evidence="7">
    <location>
        <begin position="82"/>
        <end position="97"/>
    </location>
</feature>
<comment type="caution">
    <text evidence="9">The sequence shown here is derived from an EMBL/GenBank/DDBJ whole genome shotgun (WGS) entry which is preliminary data.</text>
</comment>
<dbReference type="GO" id="GO:0031048">
    <property type="term" value="P:regulatory ncRNA-mediated heterochromatin formation"/>
    <property type="evidence" value="ECO:0007669"/>
    <property type="project" value="TreeGrafter"/>
</dbReference>
<dbReference type="InterPro" id="IPR041677">
    <property type="entry name" value="DNA2/NAM7_AAA_11"/>
</dbReference>
<feature type="domain" description="C3H1-type" evidence="8">
    <location>
        <begin position="92"/>
        <end position="120"/>
    </location>
</feature>
<dbReference type="GO" id="GO:0031380">
    <property type="term" value="C:nuclear RNA-directed RNA polymerase complex"/>
    <property type="evidence" value="ECO:0007669"/>
    <property type="project" value="TreeGrafter"/>
</dbReference>
<dbReference type="SMART" id="SM00356">
    <property type="entry name" value="ZnF_C3H1"/>
    <property type="match status" value="4"/>
</dbReference>
<proteinExistence type="predicted"/>
<feature type="region of interest" description="Disordered" evidence="7">
    <location>
        <begin position="1779"/>
        <end position="1801"/>
    </location>
</feature>
<feature type="region of interest" description="Disordered" evidence="7">
    <location>
        <begin position="1"/>
        <end position="97"/>
    </location>
</feature>
<feature type="compositionally biased region" description="Basic and acidic residues" evidence="7">
    <location>
        <begin position="22"/>
        <end position="37"/>
    </location>
</feature>
<dbReference type="InterPro" id="IPR000967">
    <property type="entry name" value="Znf_NFX1"/>
</dbReference>
<dbReference type="PROSITE" id="PS50103">
    <property type="entry name" value="ZF_C3H1"/>
    <property type="match status" value="2"/>
</dbReference>
<evidence type="ECO:0000256" key="1">
    <source>
        <dbReference type="ARBA" id="ARBA00022723"/>
    </source>
</evidence>
<accession>A0A8S1IR02</accession>
<feature type="compositionally biased region" description="Polar residues" evidence="7">
    <location>
        <begin position="126"/>
        <end position="139"/>
    </location>
</feature>
<dbReference type="PANTHER" id="PTHR10887">
    <property type="entry name" value="DNA2/NAM7 HELICASE FAMILY"/>
    <property type="match status" value="1"/>
</dbReference>
<evidence type="ECO:0000256" key="5">
    <source>
        <dbReference type="PROSITE-ProRule" id="PRU00723"/>
    </source>
</evidence>
<dbReference type="Pfam" id="PF13087">
    <property type="entry name" value="AAA_12"/>
    <property type="match status" value="1"/>
</dbReference>
<evidence type="ECO:0000256" key="4">
    <source>
        <dbReference type="ARBA" id="ARBA00022833"/>
    </source>
</evidence>
<reference evidence="9" key="1">
    <citation type="submission" date="2020-12" db="EMBL/GenBank/DDBJ databases">
        <authorList>
            <person name="Iha C."/>
        </authorList>
    </citation>
    <scope>NUCLEOTIDE SEQUENCE</scope>
</reference>
<dbReference type="InterPro" id="IPR027417">
    <property type="entry name" value="P-loop_NTPase"/>
</dbReference>
<dbReference type="CDD" id="cd18808">
    <property type="entry name" value="SF1_C_Upf1"/>
    <property type="match status" value="1"/>
</dbReference>
<keyword evidence="1 5" id="KW-0479">Metal-binding</keyword>
<dbReference type="Pfam" id="PF13086">
    <property type="entry name" value="AAA_11"/>
    <property type="match status" value="1"/>
</dbReference>
<evidence type="ECO:0000256" key="7">
    <source>
        <dbReference type="SAM" id="MobiDB-lite"/>
    </source>
</evidence>
<gene>
    <name evidence="9" type="ORF">OSTQU699_LOCUS1629</name>
</gene>
<feature type="compositionally biased region" description="Basic and acidic residues" evidence="7">
    <location>
        <begin position="183"/>
        <end position="193"/>
    </location>
</feature>
<evidence type="ECO:0000256" key="3">
    <source>
        <dbReference type="ARBA" id="ARBA00022771"/>
    </source>
</evidence>
<feature type="region of interest" description="Disordered" evidence="7">
    <location>
        <begin position="1137"/>
        <end position="1163"/>
    </location>
</feature>
<keyword evidence="4 5" id="KW-0862">Zinc</keyword>
<feature type="region of interest" description="Disordered" evidence="7">
    <location>
        <begin position="2164"/>
        <end position="2223"/>
    </location>
</feature>
<dbReference type="PANTHER" id="PTHR10887:SF341">
    <property type="entry name" value="NFX1-TYPE ZINC FINGER-CONTAINING PROTEIN 1"/>
    <property type="match status" value="1"/>
</dbReference>
<feature type="region of interest" description="Disordered" evidence="7">
    <location>
        <begin position="1449"/>
        <end position="1476"/>
    </location>
</feature>
<feature type="compositionally biased region" description="Basic and acidic residues" evidence="7">
    <location>
        <begin position="1149"/>
        <end position="1163"/>
    </location>
</feature>
<dbReference type="InterPro" id="IPR041679">
    <property type="entry name" value="DNA2/NAM7-like_C"/>
</dbReference>
<dbReference type="CDD" id="cd06008">
    <property type="entry name" value="NF-X1-zinc-finger"/>
    <property type="match status" value="2"/>
</dbReference>
<keyword evidence="6" id="KW-0175">Coiled coil</keyword>
<dbReference type="OrthoDB" id="2015322at2759"/>
<dbReference type="InterPro" id="IPR045055">
    <property type="entry name" value="DNA2/NAM7-like"/>
</dbReference>
<feature type="coiled-coil region" evidence="6">
    <location>
        <begin position="470"/>
        <end position="497"/>
    </location>
</feature>
<protein>
    <recommendedName>
        <fullName evidence="8">C3H1-type domain-containing protein</fullName>
    </recommendedName>
</protein>
<dbReference type="GO" id="GO:0008270">
    <property type="term" value="F:zinc ion binding"/>
    <property type="evidence" value="ECO:0007669"/>
    <property type="project" value="UniProtKB-KW"/>
</dbReference>
<feature type="compositionally biased region" description="Basic and acidic residues" evidence="7">
    <location>
        <begin position="270"/>
        <end position="293"/>
    </location>
</feature>
<dbReference type="Proteomes" id="UP000708148">
    <property type="component" value="Unassembled WGS sequence"/>
</dbReference>
<evidence type="ECO:0000313" key="10">
    <source>
        <dbReference type="Proteomes" id="UP000708148"/>
    </source>
</evidence>
<dbReference type="Gene3D" id="3.30.1370.210">
    <property type="match status" value="2"/>
</dbReference>
<dbReference type="EMBL" id="CAJHUC010000453">
    <property type="protein sequence ID" value="CAD7696268.1"/>
    <property type="molecule type" value="Genomic_DNA"/>
</dbReference>
<dbReference type="SMART" id="SM00438">
    <property type="entry name" value="ZnF_NFX"/>
    <property type="match status" value="4"/>
</dbReference>
<feature type="region of interest" description="Disordered" evidence="7">
    <location>
        <begin position="175"/>
        <end position="301"/>
    </location>
</feature>
<evidence type="ECO:0000256" key="2">
    <source>
        <dbReference type="ARBA" id="ARBA00022737"/>
    </source>
</evidence>
<sequence>MDRRHSRKEARKRRRAAGGARRGRDGRGEGSRDRDQSGRAGLPVCRQFQRSGTFSCGAECQHEHRPRRGRLSEPGGSSLWEGRPQQSGGPGSSRAPPCWEFLTHGTCQFGRGCKFDHPPKGGRASGSEQSSSLGDQTWQPGGARDSRAPACRDFPRHGAWRYASDCRYGHRVGEASLSVPEESSSRAHRESRGTARRRSTSPCRDFQRHDTRRFGFQCRYDHPPAEGSVSAHQESSSRGERPPETEHTRSLGAPPSEHVVRYGTGAHRGCRYDHPSDGQGRPREKGAHEEVDARSAPSRGADLTEEAWRTFKRLSRSEFKTEHEMRMFLQAAWDCCQSKSGNECLRILAGKDASYDGIGRVADICMEKEAPFRLIVLPLLRLASCDGIAKGTLMQYTNPFLLCIMHCLNLERIAAGVKELAISETIKATASGQKRNDVESKCWEPSSWQDVALPVAKYCHEILKRFHEDEERVAKGVREIQEQLRNLESKFSTSEGRNELCKEAERQMEYVDSLVESKIGQYDRGKAILQLQKRKEDYEAEFRKLFPKNPGEIGEPPGKLRKEGPRHDNDHVEIEKIIVAPTPEEVLCRVQPYLPANRPGGLRFFSNPREAHRDMHYRLTRHDMVAEVQYAISAFERNGGIKGFKNKSRNLRKIYRTVEGDGGKGSHHVDLDVYTNARSRGIDSNHRSGIHFLVEFDDIPTVQNLNQKRRAAWWDNTKRLQHGTLVCLWYEEEGQATKPGDSATPQPLLGVICERNTDLLAPKRPRRASIGIRFTEGRPGRSIISRSLGLETGGEAVLIQTGGGSFFGYEPILKALKTAPIPFADYITSKPNVECTSSQMVVPPPAYICRKGFDLSCLATPGEDGSMRRIEGLMNVDLSSPEDFPESLLTQESTLDVAQIRALKAALTREVALIQGPPGTGKTYLGIQIVRVLVANSKASKAPGQPAGEDSGHTPLLCVSLTNHALDQLLAGLIESGVRNVLRLGGQVRREEMKELNVKTKSRKCPDISSLLYDRSVTYRSIQNTSCALEEKIRTIRSLQRAKRLRFRDVEAILKMDAPDLYGSLVGNKDDEDDFWWCPENGDDDLGPWVHWCEGLEESKGFGFAEVKMDTQGGAETSNVFEVLSEEKPDTLASWMHQLSTRSRPGPKRGKESSRRRTDGDADRQLAELLECDDAWSMSRNERQVVMRYLKEQRMEELMNELQAYIWCNEDLIEPLRNIDEAIYLSMMRRADVVGMTTSKVAAHQNLIAALSPKVVIVEEAAEVLESHVLTSLSASTEHLILIGDHKQLRPKVQLYDMEVDSEMGLNLDMSIFERLVVSMNLPCVTLREQRRMRLEISELIKGTVYRDLSDHEAVKSYPNVAGMKKNVFFVDHDHRESSHEHGRSIKNLWEAKYAVRLAQHLYLQEAYGTGEIAIITPYVGQLNLIREQLRAIKLKEAIYERDAEDLKNLDKGEDEGPNDADSSHSPRARNGKEVEGSRLPQSFVLNSLKERIRIATIDNFQGEEANVVILSLVRNGRIGFLKSEHRANVLLSRAKMGMYILGNARTLRSYREDGMWNGVLDVLADGGCLGRELECVCPNHPEYVARIADWKDFEERIPNGGCGKSCEFRLACGHSCPRTCHADDAEHKRACCNEPCRKELPCGHSCENLCHEKCGQCRRNVPEVKLPCGHSKRNVPCWMSGELSAIPCTEKVESIMPKCKHKITTDCCDAARYVSGGETCPVPEKVTLDGACGHTIEIKCGAREEYLADPTLCTAECAAVLPCGDLCKGRCGECQGREAAGNSDTGRAAAVGSARPGGHKRCGRKCTRQLPCGHDCKAECHQHELIKDEKGHAKTVCPPCSSLCGMKCFHSSCKRPCKDACPPCVHECVWKCTHRGACPVPCGAPCIRIPCDQRCRKKLACGCRCPGVCGEECPSSRHCLNCASPKVKNQVIDWCTGATYGDITEGQLNRDPIVVLPCGHLFVTSFLDGHMELSEAYRKDGNGRRIHPVQMELGSNLKGCPLCQRPIMHIRRYGRVVNQKLIDLAERAFFDQYERRLSAAWQELRKLEGKVKGICEGGKDKRKINKTKAKIAQNSAAFEKVHADCREISSPKFQLYSRSRTAVREWSAVQGKNVQDIERMIEVFGTHKPDLTMHARALIGVGRSAAAWLAINSLQISDTAAVATGGGDADADQVCSQRNDRQRPRGDQEQKAQGSERSETASEAETEDDSSEDEVEYPVAATSRNKQVLIKRAIR</sequence>
<feature type="compositionally biased region" description="Basic and acidic residues" evidence="7">
    <location>
        <begin position="2179"/>
        <end position="2201"/>
    </location>
</feature>
<dbReference type="SUPFAM" id="SSF52540">
    <property type="entry name" value="P-loop containing nucleoside triphosphate hydrolases"/>
    <property type="match status" value="1"/>
</dbReference>
<dbReference type="Gene3D" id="3.40.50.300">
    <property type="entry name" value="P-loop containing nucleotide triphosphate hydrolases"/>
    <property type="match status" value="3"/>
</dbReference>
<dbReference type="InterPro" id="IPR000571">
    <property type="entry name" value="Znf_CCCH"/>
</dbReference>
<feature type="zinc finger region" description="C3H1-type" evidence="5">
    <location>
        <begin position="197"/>
        <end position="225"/>
    </location>
</feature>
<feature type="zinc finger region" description="C3H1-type" evidence="5">
    <location>
        <begin position="92"/>
        <end position="120"/>
    </location>
</feature>
<evidence type="ECO:0000259" key="8">
    <source>
        <dbReference type="PROSITE" id="PS50103"/>
    </source>
</evidence>
<feature type="region of interest" description="Disordered" evidence="7">
    <location>
        <begin position="547"/>
        <end position="566"/>
    </location>
</feature>
<feature type="compositionally biased region" description="Basic and acidic residues" evidence="7">
    <location>
        <begin position="235"/>
        <end position="249"/>
    </location>
</feature>
<feature type="compositionally biased region" description="Acidic residues" evidence="7">
    <location>
        <begin position="2203"/>
        <end position="2217"/>
    </location>
</feature>
<keyword evidence="10" id="KW-1185">Reference proteome</keyword>
<feature type="region of interest" description="Disordered" evidence="7">
    <location>
        <begin position="112"/>
        <end position="151"/>
    </location>
</feature>
<keyword evidence="2" id="KW-0677">Repeat</keyword>
<evidence type="ECO:0000313" key="9">
    <source>
        <dbReference type="EMBL" id="CAD7696268.1"/>
    </source>
</evidence>
<name>A0A8S1IR02_9CHLO</name>
<feature type="compositionally biased region" description="Basic residues" evidence="7">
    <location>
        <begin position="1"/>
        <end position="16"/>
    </location>
</feature>